<keyword evidence="2" id="KW-1185">Reference proteome</keyword>
<dbReference type="EMBL" id="AMZN01000008">
    <property type="protein sequence ID" value="ELR73154.1"/>
    <property type="molecule type" value="Genomic_DNA"/>
</dbReference>
<accession>L8JZP9</accession>
<name>L8JZP9_9BACT</name>
<protein>
    <submittedName>
        <fullName evidence="1">Uncharacterized protein</fullName>
    </submittedName>
</protein>
<gene>
    <name evidence="1" type="ORF">C900_05203</name>
</gene>
<dbReference type="Proteomes" id="UP000011135">
    <property type="component" value="Unassembled WGS sequence"/>
</dbReference>
<proteinExistence type="predicted"/>
<reference evidence="1 2" key="1">
    <citation type="submission" date="2012-12" db="EMBL/GenBank/DDBJ databases">
        <title>Genome assembly of Fulvivirga imtechensis AK7.</title>
        <authorList>
            <person name="Nupur N."/>
            <person name="Khatri I."/>
            <person name="Kumar R."/>
            <person name="Subramanian S."/>
            <person name="Pinnaka A."/>
        </authorList>
    </citation>
    <scope>NUCLEOTIDE SEQUENCE [LARGE SCALE GENOMIC DNA]</scope>
    <source>
        <strain evidence="1 2">AK7</strain>
    </source>
</reference>
<organism evidence="1 2">
    <name type="scientific">Fulvivirga imtechensis AK7</name>
    <dbReference type="NCBI Taxonomy" id="1237149"/>
    <lineage>
        <taxon>Bacteria</taxon>
        <taxon>Pseudomonadati</taxon>
        <taxon>Bacteroidota</taxon>
        <taxon>Cytophagia</taxon>
        <taxon>Cytophagales</taxon>
        <taxon>Fulvivirgaceae</taxon>
        <taxon>Fulvivirga</taxon>
    </lineage>
</organism>
<evidence type="ECO:0000313" key="1">
    <source>
        <dbReference type="EMBL" id="ELR73154.1"/>
    </source>
</evidence>
<dbReference type="STRING" id="1237149.C900_05203"/>
<comment type="caution">
    <text evidence="1">The sequence shown here is derived from an EMBL/GenBank/DDBJ whole genome shotgun (WGS) entry which is preliminary data.</text>
</comment>
<sequence>MIGYGKKEKHLSAKIWIWLMAFAFLICGHGTLRAQGTITIDSYMDIFTADVGSSETDSYMVYGSGFPVDSPPVDIAITGSSAFSISTSSSSGFGTSIQITEIFDGYFEAMIWVKFEPSDKGSHTAEIDHTSEAASTQSLTVDGNATIMPVRLVSFHAEREGKKVALKWTTASEDNNSHFDIEMKTPDKDHFVKIGKVASKVGTSVTSTDYRFVYTDSPTEVRYFRLKQVDFDQVFSYSPVVSMPELREEFSLYLISSPTPQLEVTTPRAGYLSIKILSFTGTLISDLTYQMPNSSTLWIALGDLTFSWKYLVIAEFSTQPGEEIQQKRMIFMVN</sequence>
<dbReference type="AlphaFoldDB" id="L8JZP9"/>
<dbReference type="eggNOG" id="COG3391">
    <property type="taxonomic scope" value="Bacteria"/>
</dbReference>
<evidence type="ECO:0000313" key="2">
    <source>
        <dbReference type="Proteomes" id="UP000011135"/>
    </source>
</evidence>